<gene>
    <name evidence="10" type="ORF">BAUCODRAFT_122613</name>
</gene>
<evidence type="ECO:0000256" key="3">
    <source>
        <dbReference type="ARBA" id="ARBA00006922"/>
    </source>
</evidence>
<dbReference type="AlphaFoldDB" id="M2NCK9"/>
<name>M2NCK9_BAUPA</name>
<feature type="compositionally biased region" description="Low complexity" evidence="9">
    <location>
        <begin position="270"/>
        <end position="279"/>
    </location>
</feature>
<dbReference type="GO" id="GO:0033309">
    <property type="term" value="C:SBF transcription complex"/>
    <property type="evidence" value="ECO:0007669"/>
    <property type="project" value="TreeGrafter"/>
</dbReference>
<dbReference type="GO" id="GO:0005737">
    <property type="term" value="C:cytoplasm"/>
    <property type="evidence" value="ECO:0007669"/>
    <property type="project" value="UniProtKB-SubCell"/>
</dbReference>
<feature type="compositionally biased region" description="Polar residues" evidence="9">
    <location>
        <begin position="12"/>
        <end position="59"/>
    </location>
</feature>
<evidence type="ECO:0000256" key="7">
    <source>
        <dbReference type="ARBA" id="ARBA00023163"/>
    </source>
</evidence>
<dbReference type="GO" id="GO:0003712">
    <property type="term" value="F:transcription coregulator activity"/>
    <property type="evidence" value="ECO:0007669"/>
    <property type="project" value="TreeGrafter"/>
</dbReference>
<dbReference type="RefSeq" id="XP_007676609.1">
    <property type="nucleotide sequence ID" value="XM_007678419.1"/>
</dbReference>
<evidence type="ECO:0000256" key="5">
    <source>
        <dbReference type="ARBA" id="ARBA00022491"/>
    </source>
</evidence>
<dbReference type="HOGENOM" id="CLU_722003_0_0_1"/>
<keyword evidence="11" id="KW-1185">Reference proteome</keyword>
<dbReference type="InterPro" id="IPR039198">
    <property type="entry name" value="Srl3/Whi5"/>
</dbReference>
<feature type="compositionally biased region" description="Polar residues" evidence="9">
    <location>
        <begin position="244"/>
        <end position="253"/>
    </location>
</feature>
<keyword evidence="4" id="KW-0963">Cytoplasm</keyword>
<dbReference type="PANTHER" id="PTHR28246">
    <property type="entry name" value="G1-SPECIFIC TRANSCRIPTIONAL REPRESSOR WHI5-RELATED"/>
    <property type="match status" value="1"/>
</dbReference>
<dbReference type="STRING" id="717646.M2NCK9"/>
<dbReference type="OMA" id="AYPPQDK"/>
<feature type="region of interest" description="Disordered" evidence="9">
    <location>
        <begin position="220"/>
        <end position="314"/>
    </location>
</feature>
<dbReference type="InterPro" id="IPR013734">
    <property type="entry name" value="TF_Nrm1/Whi5"/>
</dbReference>
<dbReference type="PANTHER" id="PTHR28246:SF1">
    <property type="entry name" value="G1-SPECIFIC TRANSCRIPTIONAL REPRESSOR WHI5-RELATED"/>
    <property type="match status" value="1"/>
</dbReference>
<dbReference type="OrthoDB" id="2359117at2759"/>
<keyword evidence="8" id="KW-0539">Nucleus</keyword>
<comment type="similarity">
    <text evidence="3">Belongs to the WHI5/NRM1 family.</text>
</comment>
<dbReference type="Pfam" id="PF08528">
    <property type="entry name" value="Whi5"/>
    <property type="match status" value="1"/>
</dbReference>
<comment type="subcellular location">
    <subcellularLocation>
        <location evidence="2">Cytoplasm</location>
    </subcellularLocation>
    <subcellularLocation>
        <location evidence="1">Nucleus</location>
    </subcellularLocation>
</comment>
<reference evidence="10 11" key="1">
    <citation type="journal article" date="2012" name="PLoS Pathog.">
        <title>Diverse lifestyles and strategies of plant pathogenesis encoded in the genomes of eighteen Dothideomycetes fungi.</title>
        <authorList>
            <person name="Ohm R.A."/>
            <person name="Feau N."/>
            <person name="Henrissat B."/>
            <person name="Schoch C.L."/>
            <person name="Horwitz B.A."/>
            <person name="Barry K.W."/>
            <person name="Condon B.J."/>
            <person name="Copeland A.C."/>
            <person name="Dhillon B."/>
            <person name="Glaser F."/>
            <person name="Hesse C.N."/>
            <person name="Kosti I."/>
            <person name="LaButti K."/>
            <person name="Lindquist E.A."/>
            <person name="Lucas S."/>
            <person name="Salamov A.A."/>
            <person name="Bradshaw R.E."/>
            <person name="Ciuffetti L."/>
            <person name="Hamelin R.C."/>
            <person name="Kema G.H.J."/>
            <person name="Lawrence C."/>
            <person name="Scott J.A."/>
            <person name="Spatafora J.W."/>
            <person name="Turgeon B.G."/>
            <person name="de Wit P.J.G.M."/>
            <person name="Zhong S."/>
            <person name="Goodwin S.B."/>
            <person name="Grigoriev I.V."/>
        </authorList>
    </citation>
    <scope>NUCLEOTIDE SEQUENCE [LARGE SCALE GENOMIC DNA]</scope>
    <source>
        <strain evidence="10 11">UAMH 10762</strain>
    </source>
</reference>
<evidence type="ECO:0000256" key="2">
    <source>
        <dbReference type="ARBA" id="ARBA00004496"/>
    </source>
</evidence>
<dbReference type="eggNOG" id="ENOG502S25T">
    <property type="taxonomic scope" value="Eukaryota"/>
</dbReference>
<accession>M2NCK9</accession>
<keyword evidence="5" id="KW-0678">Repressor</keyword>
<keyword evidence="6" id="KW-0805">Transcription regulation</keyword>
<dbReference type="GeneID" id="19107701"/>
<evidence type="ECO:0000313" key="10">
    <source>
        <dbReference type="EMBL" id="EMC96630.1"/>
    </source>
</evidence>
<feature type="compositionally biased region" description="Polar residues" evidence="9">
    <location>
        <begin position="66"/>
        <end position="78"/>
    </location>
</feature>
<dbReference type="EMBL" id="KB445555">
    <property type="protein sequence ID" value="EMC96630.1"/>
    <property type="molecule type" value="Genomic_DNA"/>
</dbReference>
<evidence type="ECO:0000256" key="6">
    <source>
        <dbReference type="ARBA" id="ARBA00023015"/>
    </source>
</evidence>
<feature type="region of interest" description="Disordered" evidence="9">
    <location>
        <begin position="335"/>
        <end position="358"/>
    </location>
</feature>
<dbReference type="GO" id="GO:0000082">
    <property type="term" value="P:G1/S transition of mitotic cell cycle"/>
    <property type="evidence" value="ECO:0007669"/>
    <property type="project" value="InterPro"/>
</dbReference>
<evidence type="ECO:0000313" key="11">
    <source>
        <dbReference type="Proteomes" id="UP000011761"/>
    </source>
</evidence>
<dbReference type="KEGG" id="bcom:BAUCODRAFT_122613"/>
<dbReference type="Proteomes" id="UP000011761">
    <property type="component" value="Unassembled WGS sequence"/>
</dbReference>
<protein>
    <submittedName>
        <fullName evidence="10">Uncharacterized protein</fullName>
    </submittedName>
</protein>
<evidence type="ECO:0000256" key="8">
    <source>
        <dbReference type="ARBA" id="ARBA00023242"/>
    </source>
</evidence>
<feature type="compositionally biased region" description="Basic and acidic residues" evidence="9">
    <location>
        <begin position="343"/>
        <end position="358"/>
    </location>
</feature>
<sequence length="380" mass="40542">METMNAYPAPQAQMSSTQPLSTPASQESIVSVQSNGSSVPAQSQNGSSLSQFTNYTDPTSPDIENAKSTQQTSPSIATTRAAARTPDIENDDSKGRGMLSPASVTSPVAVNGAKRTASGHVKNTPALPLTPTTAAPAGRRSRAGSMSSTSSRAGELAATLKARLGYAMAKVQNGWEHKTIVEVEQLAAHKVSPNRHSMSHVDYGMRPLSAGLSNGTARLSMYESYGPPQTDGIASPPSKRRSGTYDTLLSSSGYAPAPHLQPAADIRPMSSSQSYYSAPSRHHGPYSSAMSPPQTPINGAPRRPPTIRTDTQTAEAERDALQALFQLGSPHTYQLSRQPSLAAEKRVPYASKGDIRTERERQQRARIQYWKFALTSFGTV</sequence>
<evidence type="ECO:0000256" key="4">
    <source>
        <dbReference type="ARBA" id="ARBA00022490"/>
    </source>
</evidence>
<proteinExistence type="inferred from homology"/>
<evidence type="ECO:0000256" key="1">
    <source>
        <dbReference type="ARBA" id="ARBA00004123"/>
    </source>
</evidence>
<feature type="region of interest" description="Disordered" evidence="9">
    <location>
        <begin position="1"/>
        <end position="153"/>
    </location>
</feature>
<keyword evidence="7" id="KW-0804">Transcription</keyword>
<evidence type="ECO:0000256" key="9">
    <source>
        <dbReference type="SAM" id="MobiDB-lite"/>
    </source>
</evidence>
<organism evidence="10 11">
    <name type="scientific">Baudoinia panamericana (strain UAMH 10762)</name>
    <name type="common">Angels' share fungus</name>
    <name type="synonym">Baudoinia compniacensis (strain UAMH 10762)</name>
    <dbReference type="NCBI Taxonomy" id="717646"/>
    <lineage>
        <taxon>Eukaryota</taxon>
        <taxon>Fungi</taxon>
        <taxon>Dikarya</taxon>
        <taxon>Ascomycota</taxon>
        <taxon>Pezizomycotina</taxon>
        <taxon>Dothideomycetes</taxon>
        <taxon>Dothideomycetidae</taxon>
        <taxon>Mycosphaerellales</taxon>
        <taxon>Teratosphaeriaceae</taxon>
        <taxon>Baudoinia</taxon>
    </lineage>
</organism>
<feature type="compositionally biased region" description="Low complexity" evidence="9">
    <location>
        <begin position="124"/>
        <end position="153"/>
    </location>
</feature>